<protein>
    <recommendedName>
        <fullName evidence="5">Maltase</fullName>
    </recommendedName>
</protein>
<dbReference type="InterPro" id="IPR048395">
    <property type="entry name" value="Glyco_hydro_31_C"/>
</dbReference>
<evidence type="ECO:0000256" key="6">
    <source>
        <dbReference type="RuleBase" id="RU361185"/>
    </source>
</evidence>
<evidence type="ECO:0000256" key="7">
    <source>
        <dbReference type="SAM" id="MobiDB-lite"/>
    </source>
</evidence>
<dbReference type="PANTHER" id="PTHR22762">
    <property type="entry name" value="ALPHA-GLUCOSIDASE"/>
    <property type="match status" value="1"/>
</dbReference>
<evidence type="ECO:0000313" key="11">
    <source>
        <dbReference type="Proteomes" id="UP001146120"/>
    </source>
</evidence>
<dbReference type="InterPro" id="IPR013780">
    <property type="entry name" value="Glyco_hydro_b"/>
</dbReference>
<reference evidence="10" key="2">
    <citation type="journal article" date="2023" name="Microbiol Resour">
        <title>Decontamination and Annotation of the Draft Genome Sequence of the Oomycete Lagenidium giganteum ARSEF 373.</title>
        <authorList>
            <person name="Morgan W.R."/>
            <person name="Tartar A."/>
        </authorList>
    </citation>
    <scope>NUCLEOTIDE SEQUENCE</scope>
    <source>
        <strain evidence="10">ARSEF 373</strain>
    </source>
</reference>
<feature type="region of interest" description="Disordered" evidence="7">
    <location>
        <begin position="210"/>
        <end position="229"/>
    </location>
</feature>
<comment type="caution">
    <text evidence="10">The sequence shown here is derived from an EMBL/GenBank/DDBJ whole genome shotgun (WGS) entry which is preliminary data.</text>
</comment>
<dbReference type="SUPFAM" id="SSF74650">
    <property type="entry name" value="Galactose mutarotase-like"/>
    <property type="match status" value="1"/>
</dbReference>
<dbReference type="Gene3D" id="2.60.40.10">
    <property type="entry name" value="Immunoglobulins"/>
    <property type="match status" value="1"/>
</dbReference>
<evidence type="ECO:0000256" key="4">
    <source>
        <dbReference type="ARBA" id="ARBA00023295"/>
    </source>
</evidence>
<name>A0AAV2ZC12_9STRA</name>
<dbReference type="PANTHER" id="PTHR22762:SF133">
    <property type="entry name" value="P-TYPE DOMAIN-CONTAINING PROTEIN"/>
    <property type="match status" value="1"/>
</dbReference>
<dbReference type="EMBL" id="DAKRPA010000036">
    <property type="protein sequence ID" value="DBA02135.1"/>
    <property type="molecule type" value="Genomic_DNA"/>
</dbReference>
<dbReference type="Gene3D" id="3.20.20.80">
    <property type="entry name" value="Glycosidases"/>
    <property type="match status" value="1"/>
</dbReference>
<feature type="domain" description="Carbohydrate binding module family 25" evidence="9">
    <location>
        <begin position="34"/>
        <end position="116"/>
    </location>
</feature>
<dbReference type="SMART" id="SM01066">
    <property type="entry name" value="CBM_25"/>
    <property type="match status" value="1"/>
</dbReference>
<dbReference type="GO" id="GO:0005975">
    <property type="term" value="P:carbohydrate metabolic process"/>
    <property type="evidence" value="ECO:0007669"/>
    <property type="project" value="InterPro"/>
</dbReference>
<feature type="signal peptide" evidence="8">
    <location>
        <begin position="1"/>
        <end position="23"/>
    </location>
</feature>
<dbReference type="InterPro" id="IPR025887">
    <property type="entry name" value="Glyco_hydro_31_N_dom"/>
</dbReference>
<dbReference type="Proteomes" id="UP001146120">
    <property type="component" value="Unassembled WGS sequence"/>
</dbReference>
<proteinExistence type="inferred from homology"/>
<dbReference type="InterPro" id="IPR011013">
    <property type="entry name" value="Gal_mutarotase_sf_dom"/>
</dbReference>
<gene>
    <name evidence="10" type="ORF">N0F65_011202</name>
</gene>
<dbReference type="PROSITE" id="PS00129">
    <property type="entry name" value="GLYCOSYL_HYDROL_F31_1"/>
    <property type="match status" value="1"/>
</dbReference>
<dbReference type="SUPFAM" id="SSF51445">
    <property type="entry name" value="(Trans)glycosidases"/>
    <property type="match status" value="1"/>
</dbReference>
<dbReference type="Pfam" id="PF01055">
    <property type="entry name" value="Glyco_hydro_31_2nd"/>
    <property type="match status" value="1"/>
</dbReference>
<dbReference type="AlphaFoldDB" id="A0AAV2ZC12"/>
<evidence type="ECO:0000256" key="1">
    <source>
        <dbReference type="ARBA" id="ARBA00007806"/>
    </source>
</evidence>
<dbReference type="Pfam" id="PF13802">
    <property type="entry name" value="Gal_mutarotas_2"/>
    <property type="match status" value="1"/>
</dbReference>
<keyword evidence="3" id="KW-0325">Glycoprotein</keyword>
<dbReference type="InterPro" id="IPR013783">
    <property type="entry name" value="Ig-like_fold"/>
</dbReference>
<keyword evidence="11" id="KW-1185">Reference proteome</keyword>
<keyword evidence="4 6" id="KW-0326">Glycosidase</keyword>
<dbReference type="InterPro" id="IPR017853">
    <property type="entry name" value="GH"/>
</dbReference>
<dbReference type="SUPFAM" id="SSF51011">
    <property type="entry name" value="Glycosyl hydrolase domain"/>
    <property type="match status" value="1"/>
</dbReference>
<dbReference type="GO" id="GO:2001070">
    <property type="term" value="F:starch binding"/>
    <property type="evidence" value="ECO:0007669"/>
    <property type="project" value="InterPro"/>
</dbReference>
<comment type="similarity">
    <text evidence="1 6">Belongs to the glycosyl hydrolase 31 family.</text>
</comment>
<evidence type="ECO:0000259" key="9">
    <source>
        <dbReference type="SMART" id="SM01066"/>
    </source>
</evidence>
<evidence type="ECO:0000256" key="3">
    <source>
        <dbReference type="ARBA" id="ARBA00023180"/>
    </source>
</evidence>
<dbReference type="InterPro" id="IPR000322">
    <property type="entry name" value="Glyco_hydro_31_TIM"/>
</dbReference>
<evidence type="ECO:0000313" key="10">
    <source>
        <dbReference type="EMBL" id="DBA02135.1"/>
    </source>
</evidence>
<dbReference type="Pfam" id="PF03423">
    <property type="entry name" value="CBM_25"/>
    <property type="match status" value="1"/>
</dbReference>
<dbReference type="InterPro" id="IPR030458">
    <property type="entry name" value="Glyco_hydro_31_AS"/>
</dbReference>
<feature type="chain" id="PRO_5043920882" description="Maltase" evidence="8">
    <location>
        <begin position="24"/>
        <end position="1002"/>
    </location>
</feature>
<dbReference type="Gene3D" id="2.60.40.1180">
    <property type="entry name" value="Golgi alpha-mannosidase II"/>
    <property type="match status" value="2"/>
</dbReference>
<evidence type="ECO:0000256" key="2">
    <source>
        <dbReference type="ARBA" id="ARBA00022801"/>
    </source>
</evidence>
<keyword evidence="8" id="KW-0732">Signal</keyword>
<dbReference type="Gene3D" id="2.60.40.1760">
    <property type="entry name" value="glycosyl hydrolase (family 31)"/>
    <property type="match status" value="1"/>
</dbReference>
<organism evidence="10 11">
    <name type="scientific">Lagenidium giganteum</name>
    <dbReference type="NCBI Taxonomy" id="4803"/>
    <lineage>
        <taxon>Eukaryota</taxon>
        <taxon>Sar</taxon>
        <taxon>Stramenopiles</taxon>
        <taxon>Oomycota</taxon>
        <taxon>Peronosporomycetes</taxon>
        <taxon>Pythiales</taxon>
        <taxon>Pythiaceae</taxon>
    </lineage>
</organism>
<dbReference type="InterPro" id="IPR005085">
    <property type="entry name" value="CBM25"/>
</dbReference>
<keyword evidence="2 6" id="KW-0378">Hydrolase</keyword>
<sequence length="1002" mass="111841">MVKIWNHCTQVVQTLLALGLALGNGQVLVKEGDDNMMHVLFQTKAWATPNIHFNTGNSWTGVPGLPMKPSTVGGNYSASDGWFQYDVEASQLEFVFNDNNGEWDNNDTHNYKVSKAGTWAVVSKKSGGDGPKPPQQSYVSNAGYQVTSVDESKDRVTLKLALNGGNETEPVYGADLKELIVDVTRSQEDTIRVKITDANNERWEVPASLYSKGELGQSDNGAQQQQRRKFGGKNSAYEFTYNKDPFTFQVKRKADGYVLFDSSKLSLVAKDQYLQISTAVPEDLSVYGIGESTRDSMRLAKGDKHTLWARDQGAMEKNVNLYGSHPFYMGLNGQGKAHGVLLLNSNGMDVTMEDDKLVYQTIGGVLDFHIVVGPTPADVVAQYTALVGRPKLQPYWSYGFHQCRWGYRSVEHLREVVDKYAEKKIPLDVMWADIDYMDKFHDFTLDPVNFTQPDMSKFLDDVHARGQKMVPIIDPGIPDDKNDYAYTKGLEMDVFIKDTAGKPYLGQVWPGPTVFPDFFHPNSTDYWTEQLERMHGLFPYDGLWIDMNELANFCPGTTCTRKEGVTCPQTGSIAKITTCCLQCSADGNKYDNPPFAINNVGSKDPINNKAISTSSLQYGNKRQYDTHNLYGFTEAIATTTAQEKLFNKRSFVLSRSTFPGSGAWTAHWTGDNAATWNDLQWSIPQMLNFGLYGIPMVGSDICGFAGDTTEELCARWTALGAFYPFSRNHNNLEAIPQETYLWESVTAIGQKFIGLRYRLLPYLYTLGYQAHVSGTPIARALFMEFPEDTNTHVSPAVDRQFMLGNSLLITPVLTKGAKSVTGYLPAGTWYNMFDHSRLESAGQSITWNVKLDDMPVLVRGGSILPMHQPALTSTAARESPYDILIAMPSNDDEAHGQLYLDDDEDINGTERSTVVQFKAETHLLIGTTFTSKVIKDDYNGPLASNTVNKIVVLGVAKQPKFVLANVVHRVKTFKYDASKKRLEIDLSSLEYKVTDRLTVLWK</sequence>
<reference evidence="10" key="1">
    <citation type="submission" date="2022-11" db="EMBL/GenBank/DDBJ databases">
        <authorList>
            <person name="Morgan W.R."/>
            <person name="Tartar A."/>
        </authorList>
    </citation>
    <scope>NUCLEOTIDE SEQUENCE</scope>
    <source>
        <strain evidence="10">ARSEF 373</strain>
    </source>
</reference>
<dbReference type="CDD" id="cd06602">
    <property type="entry name" value="GH31_MGAM_SI_GAA"/>
    <property type="match status" value="1"/>
</dbReference>
<dbReference type="CDD" id="cd14752">
    <property type="entry name" value="GH31_N"/>
    <property type="match status" value="1"/>
</dbReference>
<dbReference type="Pfam" id="PF21365">
    <property type="entry name" value="Glyco_hydro_31_3rd"/>
    <property type="match status" value="1"/>
</dbReference>
<dbReference type="GO" id="GO:0004553">
    <property type="term" value="F:hydrolase activity, hydrolyzing O-glycosyl compounds"/>
    <property type="evidence" value="ECO:0007669"/>
    <property type="project" value="InterPro"/>
</dbReference>
<evidence type="ECO:0000256" key="5">
    <source>
        <dbReference type="ARBA" id="ARBA00041343"/>
    </source>
</evidence>
<evidence type="ECO:0000256" key="8">
    <source>
        <dbReference type="SAM" id="SignalP"/>
    </source>
</evidence>
<accession>A0AAV2ZC12</accession>